<keyword evidence="1" id="KW-0732">Signal</keyword>
<sequence>MKTLLVLTIVCLTLLALGPMVEAFCFGDCIDVTYQGCSGFVTRGSCGGGRNIQCCMLPRSGIFKRSIQTIGH</sequence>
<evidence type="ECO:0000313" key="2">
    <source>
        <dbReference type="Proteomes" id="UP000887575"/>
    </source>
</evidence>
<proteinExistence type="predicted"/>
<accession>A0AAF3FI71</accession>
<reference evidence="3" key="1">
    <citation type="submission" date="2024-02" db="UniProtKB">
        <authorList>
            <consortium name="WormBaseParasite"/>
        </authorList>
    </citation>
    <scope>IDENTIFICATION</scope>
</reference>
<feature type="chain" id="PRO_5041958385" evidence="1">
    <location>
        <begin position="24"/>
        <end position="72"/>
    </location>
</feature>
<name>A0AAF3FI71_9BILA</name>
<organism evidence="2 3">
    <name type="scientific">Mesorhabditis belari</name>
    <dbReference type="NCBI Taxonomy" id="2138241"/>
    <lineage>
        <taxon>Eukaryota</taxon>
        <taxon>Metazoa</taxon>
        <taxon>Ecdysozoa</taxon>
        <taxon>Nematoda</taxon>
        <taxon>Chromadorea</taxon>
        <taxon>Rhabditida</taxon>
        <taxon>Rhabditina</taxon>
        <taxon>Rhabditomorpha</taxon>
        <taxon>Rhabditoidea</taxon>
        <taxon>Rhabditidae</taxon>
        <taxon>Mesorhabditinae</taxon>
        <taxon>Mesorhabditis</taxon>
    </lineage>
</organism>
<evidence type="ECO:0000256" key="1">
    <source>
        <dbReference type="SAM" id="SignalP"/>
    </source>
</evidence>
<keyword evidence="2" id="KW-1185">Reference proteome</keyword>
<dbReference type="WBParaSite" id="MBELARI_LOCUS6781">
    <property type="protein sequence ID" value="MBELARI_LOCUS6781"/>
    <property type="gene ID" value="MBELARI_LOCUS6781"/>
</dbReference>
<dbReference type="Proteomes" id="UP000887575">
    <property type="component" value="Unassembled WGS sequence"/>
</dbReference>
<evidence type="ECO:0000313" key="3">
    <source>
        <dbReference type="WBParaSite" id="MBELARI_LOCUS6781"/>
    </source>
</evidence>
<feature type="signal peptide" evidence="1">
    <location>
        <begin position="1"/>
        <end position="23"/>
    </location>
</feature>
<dbReference type="AlphaFoldDB" id="A0AAF3FI71"/>
<protein>
    <submittedName>
        <fullName evidence="3">Uncharacterized protein</fullName>
    </submittedName>
</protein>